<proteinExistence type="predicted"/>
<dbReference type="GO" id="GO:0005788">
    <property type="term" value="C:endoplasmic reticulum lumen"/>
    <property type="evidence" value="ECO:0007669"/>
    <property type="project" value="TreeGrafter"/>
</dbReference>
<dbReference type="GO" id="GO:0015035">
    <property type="term" value="F:protein-disulfide reductase activity"/>
    <property type="evidence" value="ECO:0007669"/>
    <property type="project" value="TreeGrafter"/>
</dbReference>
<dbReference type="PRINTS" id="PR00421">
    <property type="entry name" value="THIOREDOXIN"/>
</dbReference>
<dbReference type="Pfam" id="PF00085">
    <property type="entry name" value="Thioredoxin"/>
    <property type="match status" value="1"/>
</dbReference>
<sequence length="263" mass="28477">MPNPTSLLVTLTAALAALPEAQAAIYTKNSPVLQVNARNFDKLISKSNYTSIVEFYAPWCGHCQNLKPAYEKAAKNLDGLAQVAAIDCDDEANKQFCGNMGVQGFPTLKIVRPGKKSPVVEDYQGGRTAGAIQEAVMSKINNHVTRVSDKDLDSFLKGDKPKAILFTSKGTTSALIRSIAIDFLDVISVGQVRDKETAAVKKFGIEKFPALVLIPSEGKDHIVYDGEMVKKDMVKFLTQAGKPNPIHATGNDKTAKPKKDAKK</sequence>
<protein>
    <recommendedName>
        <fullName evidence="3">Thioredoxin domain-containing protein</fullName>
    </recommendedName>
</protein>
<dbReference type="Gene3D" id="3.40.30.10">
    <property type="entry name" value="Glutaredoxin"/>
    <property type="match status" value="2"/>
</dbReference>
<evidence type="ECO:0000259" key="3">
    <source>
        <dbReference type="PROSITE" id="PS51352"/>
    </source>
</evidence>
<dbReference type="OrthoDB" id="10264505at2759"/>
<dbReference type="PROSITE" id="PS00194">
    <property type="entry name" value="THIOREDOXIN_1"/>
    <property type="match status" value="1"/>
</dbReference>
<dbReference type="InterPro" id="IPR013766">
    <property type="entry name" value="Thioredoxin_domain"/>
</dbReference>
<dbReference type="PANTHER" id="PTHR45815">
    <property type="entry name" value="PROTEIN DISULFIDE-ISOMERASE A6"/>
    <property type="match status" value="1"/>
</dbReference>
<dbReference type="CDD" id="cd02981">
    <property type="entry name" value="PDI_b_family"/>
    <property type="match status" value="1"/>
</dbReference>
<dbReference type="PROSITE" id="PS51352">
    <property type="entry name" value="THIOREDOXIN_2"/>
    <property type="match status" value="1"/>
</dbReference>
<dbReference type="EMBL" id="JAADJG010001194">
    <property type="protein sequence ID" value="KAF4421796.1"/>
    <property type="molecule type" value="Genomic_DNA"/>
</dbReference>
<evidence type="ECO:0000313" key="4">
    <source>
        <dbReference type="EMBL" id="KAF4421796.1"/>
    </source>
</evidence>
<keyword evidence="5" id="KW-1185">Reference proteome</keyword>
<evidence type="ECO:0000313" key="5">
    <source>
        <dbReference type="Proteomes" id="UP000605986"/>
    </source>
</evidence>
<feature type="chain" id="PRO_5034931285" description="Thioredoxin domain-containing protein" evidence="2">
    <location>
        <begin position="24"/>
        <end position="263"/>
    </location>
</feature>
<reference evidence="4" key="1">
    <citation type="submission" date="2020-01" db="EMBL/GenBank/DDBJ databases">
        <title>Identification and distribution of gene clusters putatively required for synthesis of sphingolipid metabolism inhibitors in phylogenetically diverse species of the filamentous fungus Fusarium.</title>
        <authorList>
            <person name="Kim H.-S."/>
            <person name="Busman M."/>
            <person name="Brown D.W."/>
            <person name="Divon H."/>
            <person name="Uhlig S."/>
            <person name="Proctor R.H."/>
        </authorList>
    </citation>
    <scope>NUCLEOTIDE SEQUENCE</scope>
    <source>
        <strain evidence="4">NRRL 53441</strain>
    </source>
</reference>
<evidence type="ECO:0000256" key="2">
    <source>
        <dbReference type="SAM" id="SignalP"/>
    </source>
</evidence>
<feature type="signal peptide" evidence="2">
    <location>
        <begin position="1"/>
        <end position="23"/>
    </location>
</feature>
<keyword evidence="2" id="KW-0732">Signal</keyword>
<dbReference type="CDD" id="cd03002">
    <property type="entry name" value="PDI_a_MPD1_like"/>
    <property type="match status" value="1"/>
</dbReference>
<name>A0A8H4JET5_9HYPO</name>
<dbReference type="GO" id="GO:0034976">
    <property type="term" value="P:response to endoplasmic reticulum stress"/>
    <property type="evidence" value="ECO:0007669"/>
    <property type="project" value="TreeGrafter"/>
</dbReference>
<accession>A0A8H4JET5</accession>
<dbReference type="SUPFAM" id="SSF52833">
    <property type="entry name" value="Thioredoxin-like"/>
    <property type="match status" value="2"/>
</dbReference>
<feature type="non-terminal residue" evidence="4">
    <location>
        <position position="263"/>
    </location>
</feature>
<organism evidence="4 5">
    <name type="scientific">Fusarium austroafricanum</name>
    <dbReference type="NCBI Taxonomy" id="2364996"/>
    <lineage>
        <taxon>Eukaryota</taxon>
        <taxon>Fungi</taxon>
        <taxon>Dikarya</taxon>
        <taxon>Ascomycota</taxon>
        <taxon>Pezizomycotina</taxon>
        <taxon>Sordariomycetes</taxon>
        <taxon>Hypocreomycetidae</taxon>
        <taxon>Hypocreales</taxon>
        <taxon>Nectriaceae</taxon>
        <taxon>Fusarium</taxon>
        <taxon>Fusarium concolor species complex</taxon>
    </lineage>
</organism>
<gene>
    <name evidence="4" type="ORF">F53441_14338</name>
</gene>
<dbReference type="InterPro" id="IPR017937">
    <property type="entry name" value="Thioredoxin_CS"/>
</dbReference>
<dbReference type="AlphaFoldDB" id="A0A8H4JET5"/>
<evidence type="ECO:0000256" key="1">
    <source>
        <dbReference type="SAM" id="MobiDB-lite"/>
    </source>
</evidence>
<feature type="region of interest" description="Disordered" evidence="1">
    <location>
        <begin position="240"/>
        <end position="263"/>
    </location>
</feature>
<feature type="compositionally biased region" description="Basic and acidic residues" evidence="1">
    <location>
        <begin position="253"/>
        <end position="263"/>
    </location>
</feature>
<dbReference type="InterPro" id="IPR036249">
    <property type="entry name" value="Thioredoxin-like_sf"/>
</dbReference>
<dbReference type="PANTHER" id="PTHR45815:SF3">
    <property type="entry name" value="PROTEIN DISULFIDE-ISOMERASE A6"/>
    <property type="match status" value="1"/>
</dbReference>
<dbReference type="Proteomes" id="UP000605986">
    <property type="component" value="Unassembled WGS sequence"/>
</dbReference>
<feature type="domain" description="Thioredoxin" evidence="3">
    <location>
        <begin position="7"/>
        <end position="141"/>
    </location>
</feature>
<comment type="caution">
    <text evidence="4">The sequence shown here is derived from an EMBL/GenBank/DDBJ whole genome shotgun (WGS) entry which is preliminary data.</text>
</comment>